<accession>A0ABU9XH00</accession>
<proteinExistence type="predicted"/>
<evidence type="ECO:0000259" key="1">
    <source>
        <dbReference type="Pfam" id="PF00903"/>
    </source>
</evidence>
<gene>
    <name evidence="2" type="ORF">ABC228_10185</name>
</gene>
<dbReference type="InterPro" id="IPR029068">
    <property type="entry name" value="Glyas_Bleomycin-R_OHBP_Dase"/>
</dbReference>
<dbReference type="Proteomes" id="UP001444625">
    <property type="component" value="Unassembled WGS sequence"/>
</dbReference>
<dbReference type="EMBL" id="JBDIML010000003">
    <property type="protein sequence ID" value="MEN2767556.1"/>
    <property type="molecule type" value="Genomic_DNA"/>
</dbReference>
<comment type="caution">
    <text evidence="2">The sequence shown here is derived from an EMBL/GenBank/DDBJ whole genome shotgun (WGS) entry which is preliminary data.</text>
</comment>
<name>A0ABU9XH00_9BACI</name>
<protein>
    <submittedName>
        <fullName evidence="2">VOC family protein</fullName>
    </submittedName>
</protein>
<dbReference type="RefSeq" id="WP_345825027.1">
    <property type="nucleotide sequence ID" value="NZ_JBDIML010000003.1"/>
</dbReference>
<evidence type="ECO:0000313" key="3">
    <source>
        <dbReference type="Proteomes" id="UP001444625"/>
    </source>
</evidence>
<keyword evidence="3" id="KW-1185">Reference proteome</keyword>
<dbReference type="Gene3D" id="3.10.180.10">
    <property type="entry name" value="2,3-Dihydroxybiphenyl 1,2-Dioxygenase, domain 1"/>
    <property type="match status" value="1"/>
</dbReference>
<evidence type="ECO:0000313" key="2">
    <source>
        <dbReference type="EMBL" id="MEN2767556.1"/>
    </source>
</evidence>
<dbReference type="SUPFAM" id="SSF54593">
    <property type="entry name" value="Glyoxalase/Bleomycin resistance protein/Dihydroxybiphenyl dioxygenase"/>
    <property type="match status" value="1"/>
</dbReference>
<feature type="domain" description="Glyoxalase/fosfomycin resistance/dioxygenase" evidence="1">
    <location>
        <begin position="8"/>
        <end position="116"/>
    </location>
</feature>
<dbReference type="Pfam" id="PF00903">
    <property type="entry name" value="Glyoxalase"/>
    <property type="match status" value="1"/>
</dbReference>
<sequence length="119" mass="13472">MGSPLKNKINAVFIPVNNIEKAKEWYSTILGVEGEIMHGHLCVLDMEGTGVILDEMPAWREKGELITPYQVPSIQFGTDDIQASYRFMKDNSVEFVTDIQFGHFFVIKDPDGNMLMVCE</sequence>
<organism evidence="2 3">
    <name type="scientific">Ornithinibacillus xuwenensis</name>
    <dbReference type="NCBI Taxonomy" id="3144668"/>
    <lineage>
        <taxon>Bacteria</taxon>
        <taxon>Bacillati</taxon>
        <taxon>Bacillota</taxon>
        <taxon>Bacilli</taxon>
        <taxon>Bacillales</taxon>
        <taxon>Bacillaceae</taxon>
        <taxon>Ornithinibacillus</taxon>
    </lineage>
</organism>
<reference evidence="2 3" key="1">
    <citation type="submission" date="2024-05" db="EMBL/GenBank/DDBJ databases">
        <authorList>
            <person name="Haq I."/>
            <person name="Ullah Z."/>
            <person name="Ahmad R."/>
            <person name="Li M."/>
            <person name="Tong Y."/>
        </authorList>
    </citation>
    <scope>NUCLEOTIDE SEQUENCE [LARGE SCALE GENOMIC DNA]</scope>
    <source>
        <strain evidence="2 3">16A2E</strain>
    </source>
</reference>
<dbReference type="InterPro" id="IPR004360">
    <property type="entry name" value="Glyas_Fos-R_dOase_dom"/>
</dbReference>